<accession>A0A8K0LC22</accession>
<dbReference type="AlphaFoldDB" id="A0A8K0LC22"/>
<feature type="compositionally biased region" description="Basic residues" evidence="1">
    <location>
        <begin position="1"/>
        <end position="12"/>
    </location>
</feature>
<comment type="caution">
    <text evidence="2">The sequence shown here is derived from an EMBL/GenBank/DDBJ whole genome shotgun (WGS) entry which is preliminary data.</text>
</comment>
<dbReference type="EMBL" id="JAESVG020000003">
    <property type="protein sequence ID" value="KAG8629468.1"/>
    <property type="molecule type" value="Genomic_DNA"/>
</dbReference>
<protein>
    <submittedName>
        <fullName evidence="2">Uncharacterized protein</fullName>
    </submittedName>
</protein>
<dbReference type="OrthoDB" id="10539186at2759"/>
<evidence type="ECO:0000313" key="3">
    <source>
        <dbReference type="Proteomes" id="UP000809789"/>
    </source>
</evidence>
<feature type="region of interest" description="Disordered" evidence="1">
    <location>
        <begin position="1"/>
        <end position="31"/>
    </location>
</feature>
<reference evidence="2" key="1">
    <citation type="submission" date="2021-07" db="EMBL/GenBank/DDBJ databases">
        <title>Elsinoe batatas strain:CRI-CJ2 Genome sequencing and assembly.</title>
        <authorList>
            <person name="Huang L."/>
        </authorList>
    </citation>
    <scope>NUCLEOTIDE SEQUENCE</scope>
    <source>
        <strain evidence="2">CRI-CJ2</strain>
    </source>
</reference>
<gene>
    <name evidence="2" type="ORF">KVT40_003333</name>
</gene>
<keyword evidence="3" id="KW-1185">Reference proteome</keyword>
<name>A0A8K0LC22_9PEZI</name>
<evidence type="ECO:0000313" key="2">
    <source>
        <dbReference type="EMBL" id="KAG8629468.1"/>
    </source>
</evidence>
<dbReference type="Proteomes" id="UP000809789">
    <property type="component" value="Unassembled WGS sequence"/>
</dbReference>
<feature type="region of interest" description="Disordered" evidence="1">
    <location>
        <begin position="48"/>
        <end position="98"/>
    </location>
</feature>
<organism evidence="2 3">
    <name type="scientific">Elsinoe batatas</name>
    <dbReference type="NCBI Taxonomy" id="2601811"/>
    <lineage>
        <taxon>Eukaryota</taxon>
        <taxon>Fungi</taxon>
        <taxon>Dikarya</taxon>
        <taxon>Ascomycota</taxon>
        <taxon>Pezizomycotina</taxon>
        <taxon>Dothideomycetes</taxon>
        <taxon>Dothideomycetidae</taxon>
        <taxon>Myriangiales</taxon>
        <taxon>Elsinoaceae</taxon>
        <taxon>Elsinoe</taxon>
    </lineage>
</organism>
<proteinExistence type="predicted"/>
<sequence>MRTRQSHVRRQSVHPLPQLYSTPPERRLEHLSSVPPLKSLESLMTILPQPHVSVPDGLDRPPPQKRSLVRGELRRQKETSRRSAGARAFPSTDMTRSDLFPPIRVQHRAHPSQNLVVEHATYKFYS</sequence>
<evidence type="ECO:0000256" key="1">
    <source>
        <dbReference type="SAM" id="MobiDB-lite"/>
    </source>
</evidence>
<feature type="compositionally biased region" description="Basic and acidic residues" evidence="1">
    <location>
        <begin position="69"/>
        <end position="81"/>
    </location>
</feature>